<dbReference type="Proteomes" id="UP000789525">
    <property type="component" value="Unassembled WGS sequence"/>
</dbReference>
<dbReference type="EMBL" id="CAJVPT010069068">
    <property type="protein sequence ID" value="CAG8777503.1"/>
    <property type="molecule type" value="Genomic_DNA"/>
</dbReference>
<feature type="non-terminal residue" evidence="1">
    <location>
        <position position="113"/>
    </location>
</feature>
<reference evidence="1" key="1">
    <citation type="submission" date="2021-06" db="EMBL/GenBank/DDBJ databases">
        <authorList>
            <person name="Kallberg Y."/>
            <person name="Tangrot J."/>
            <person name="Rosling A."/>
        </authorList>
    </citation>
    <scope>NUCLEOTIDE SEQUENCE</scope>
    <source>
        <strain evidence="1">CL356</strain>
    </source>
</reference>
<gene>
    <name evidence="1" type="ORF">ACOLOM_LOCUS14167</name>
</gene>
<name>A0ACA9R5Q5_9GLOM</name>
<keyword evidence="2" id="KW-1185">Reference proteome</keyword>
<evidence type="ECO:0000313" key="1">
    <source>
        <dbReference type="EMBL" id="CAG8777503.1"/>
    </source>
</evidence>
<proteinExistence type="predicted"/>
<accession>A0ACA9R5Q5</accession>
<feature type="non-terminal residue" evidence="1">
    <location>
        <position position="1"/>
    </location>
</feature>
<evidence type="ECO:0000313" key="2">
    <source>
        <dbReference type="Proteomes" id="UP000789525"/>
    </source>
</evidence>
<comment type="caution">
    <text evidence="1">The sequence shown here is derived from an EMBL/GenBank/DDBJ whole genome shotgun (WGS) entry which is preliminary data.</text>
</comment>
<sequence length="113" mass="12353">SSTSSLTEASEVFSSLSDTESETQEPPSPPETPGHPRKRRLSQSESSGETEDDTDITTEPQSPPDTPIPQNPCKICGGFEPMDTQYPLVIVMEYLAESRWEEVGVAIHVSMDV</sequence>
<organism evidence="1 2">
    <name type="scientific">Acaulospora colombiana</name>
    <dbReference type="NCBI Taxonomy" id="27376"/>
    <lineage>
        <taxon>Eukaryota</taxon>
        <taxon>Fungi</taxon>
        <taxon>Fungi incertae sedis</taxon>
        <taxon>Mucoromycota</taxon>
        <taxon>Glomeromycotina</taxon>
        <taxon>Glomeromycetes</taxon>
        <taxon>Diversisporales</taxon>
        <taxon>Acaulosporaceae</taxon>
        <taxon>Acaulospora</taxon>
    </lineage>
</organism>
<protein>
    <submittedName>
        <fullName evidence="1">1684_t:CDS:1</fullName>
    </submittedName>
</protein>